<gene>
    <name evidence="1" type="ORF">I542_2129</name>
</gene>
<name>A0A829QG90_9MYCO</name>
<protein>
    <submittedName>
        <fullName evidence="1">Uncharacterized protein</fullName>
    </submittedName>
</protein>
<evidence type="ECO:0000313" key="1">
    <source>
        <dbReference type="EMBL" id="EUA61984.1"/>
    </source>
</evidence>
<comment type="caution">
    <text evidence="1">The sequence shown here is derived from an EMBL/GenBank/DDBJ whole genome shotgun (WGS) entry which is preliminary data.</text>
</comment>
<evidence type="ECO:0000313" key="2">
    <source>
        <dbReference type="Proteomes" id="UP000021210"/>
    </source>
</evidence>
<reference evidence="1 2" key="1">
    <citation type="submission" date="2013-12" db="EMBL/GenBank/DDBJ databases">
        <authorList>
            <person name="Zelazny A."/>
            <person name="Olivier K."/>
            <person name="Holland S."/>
            <person name="Lenaerts A."/>
            <person name="Ordway D."/>
            <person name="DeGroote M.A."/>
            <person name="Parker T."/>
            <person name="Sizemore C."/>
            <person name="Tallon L.J."/>
            <person name="Sadzewicz L.K."/>
            <person name="Sengamalay N."/>
            <person name="Fraser C.M."/>
            <person name="Hine E."/>
            <person name="Shefchek K.A."/>
            <person name="Das S.P."/>
            <person name="Tettelin H."/>
        </authorList>
    </citation>
    <scope>NUCLEOTIDE SEQUENCE [LARGE SCALE GENOMIC DNA]</scope>
    <source>
        <strain evidence="1 2">1948</strain>
    </source>
</reference>
<sequence>MFLERTLKIRCKKSTADDNPKQGCELLFPYLNGSGRYRCAKETLKFR</sequence>
<organism evidence="1 2">
    <name type="scientific">Mycobacteroides abscessus 1948</name>
    <dbReference type="NCBI Taxonomy" id="1299323"/>
    <lineage>
        <taxon>Bacteria</taxon>
        <taxon>Bacillati</taxon>
        <taxon>Actinomycetota</taxon>
        <taxon>Actinomycetes</taxon>
        <taxon>Mycobacteriales</taxon>
        <taxon>Mycobacteriaceae</taxon>
        <taxon>Mycobacteroides</taxon>
        <taxon>Mycobacteroides abscessus</taxon>
    </lineage>
</organism>
<accession>A0A829QG90</accession>
<dbReference type="EMBL" id="JAOH01000002">
    <property type="protein sequence ID" value="EUA61984.1"/>
    <property type="molecule type" value="Genomic_DNA"/>
</dbReference>
<dbReference type="Proteomes" id="UP000021210">
    <property type="component" value="Unassembled WGS sequence"/>
</dbReference>
<dbReference type="AlphaFoldDB" id="A0A829QG90"/>
<proteinExistence type="predicted"/>